<dbReference type="GO" id="GO:0016020">
    <property type="term" value="C:membrane"/>
    <property type="evidence" value="ECO:0007669"/>
    <property type="project" value="InterPro"/>
</dbReference>
<dbReference type="InterPro" id="IPR050093">
    <property type="entry name" value="ABC_SmlMolc_Importer"/>
</dbReference>
<evidence type="ECO:0000259" key="10">
    <source>
        <dbReference type="PROSITE" id="PS50893"/>
    </source>
</evidence>
<name>A0A939RUQ1_9CELL</name>
<evidence type="ECO:0000256" key="4">
    <source>
        <dbReference type="ARBA" id="ARBA00022741"/>
    </source>
</evidence>
<evidence type="ECO:0000256" key="1">
    <source>
        <dbReference type="ARBA" id="ARBA00022448"/>
    </source>
</evidence>
<dbReference type="PANTHER" id="PTHR42781:SF4">
    <property type="entry name" value="SPERMIDINE_PUTRESCINE IMPORT ATP-BINDING PROTEIN POTA"/>
    <property type="match status" value="1"/>
</dbReference>
<reference evidence="11" key="1">
    <citation type="submission" date="2021-03" db="EMBL/GenBank/DDBJ databases">
        <title>Actinotalea soli sp. nov., isolated from soil.</title>
        <authorList>
            <person name="Ping W."/>
            <person name="Zhang J."/>
        </authorList>
    </citation>
    <scope>NUCLEOTIDE SEQUENCE</scope>
    <source>
        <strain evidence="11">BY-33</strain>
    </source>
</reference>
<proteinExistence type="predicted"/>
<evidence type="ECO:0000256" key="5">
    <source>
        <dbReference type="ARBA" id="ARBA00022840"/>
    </source>
</evidence>
<dbReference type="InterPro" id="IPR003439">
    <property type="entry name" value="ABC_transporter-like_ATP-bd"/>
</dbReference>
<evidence type="ECO:0000256" key="7">
    <source>
        <dbReference type="ARBA" id="ARBA00023065"/>
    </source>
</evidence>
<accession>A0A939RUQ1</accession>
<evidence type="ECO:0000256" key="8">
    <source>
        <dbReference type="ARBA" id="ARBA00023136"/>
    </source>
</evidence>
<keyword evidence="7" id="KW-0406">Ion transport</keyword>
<evidence type="ECO:0000256" key="6">
    <source>
        <dbReference type="ARBA" id="ARBA00023004"/>
    </source>
</evidence>
<comment type="caution">
    <text evidence="11">The sequence shown here is derived from an EMBL/GenBank/DDBJ whole genome shotgun (WGS) entry which is preliminary data.</text>
</comment>
<keyword evidence="1" id="KW-0813">Transport</keyword>
<dbReference type="InterPro" id="IPR008995">
    <property type="entry name" value="Mo/tungstate-bd_C_term_dom"/>
</dbReference>
<protein>
    <recommendedName>
        <fullName evidence="9">ABC-type quaternary amine transporter</fullName>
        <ecNumber evidence="9">7.6.2.9</ecNumber>
    </recommendedName>
</protein>
<dbReference type="Proteomes" id="UP000664209">
    <property type="component" value="Unassembled WGS sequence"/>
</dbReference>
<dbReference type="PANTHER" id="PTHR42781">
    <property type="entry name" value="SPERMIDINE/PUTRESCINE IMPORT ATP-BINDING PROTEIN POTA"/>
    <property type="match status" value="1"/>
</dbReference>
<evidence type="ECO:0000313" key="11">
    <source>
        <dbReference type="EMBL" id="MBO1750356.1"/>
    </source>
</evidence>
<dbReference type="FunFam" id="3.40.50.300:FF:000425">
    <property type="entry name" value="Probable ABC transporter, ATP-binding subunit"/>
    <property type="match status" value="1"/>
</dbReference>
<dbReference type="AlphaFoldDB" id="A0A939RUQ1"/>
<dbReference type="InterPro" id="IPR003593">
    <property type="entry name" value="AAA+_ATPase"/>
</dbReference>
<dbReference type="Pfam" id="PF00005">
    <property type="entry name" value="ABC_tran"/>
    <property type="match status" value="1"/>
</dbReference>
<keyword evidence="4" id="KW-0547">Nucleotide-binding</keyword>
<keyword evidence="6" id="KW-0408">Iron</keyword>
<dbReference type="SMART" id="SM00382">
    <property type="entry name" value="AAA"/>
    <property type="match status" value="1"/>
</dbReference>
<keyword evidence="8" id="KW-0472">Membrane</keyword>
<dbReference type="SUPFAM" id="SSF50331">
    <property type="entry name" value="MOP-like"/>
    <property type="match status" value="1"/>
</dbReference>
<keyword evidence="2" id="KW-1003">Cell membrane</keyword>
<keyword evidence="12" id="KW-1185">Reference proteome</keyword>
<evidence type="ECO:0000313" key="12">
    <source>
        <dbReference type="Proteomes" id="UP000664209"/>
    </source>
</evidence>
<dbReference type="PROSITE" id="PS00211">
    <property type="entry name" value="ABC_TRANSPORTER_1"/>
    <property type="match status" value="1"/>
</dbReference>
<feature type="domain" description="ABC transporter" evidence="10">
    <location>
        <begin position="4"/>
        <end position="235"/>
    </location>
</feature>
<organism evidence="11 12">
    <name type="scientific">Actinotalea soli</name>
    <dbReference type="NCBI Taxonomy" id="2819234"/>
    <lineage>
        <taxon>Bacteria</taxon>
        <taxon>Bacillati</taxon>
        <taxon>Actinomycetota</taxon>
        <taxon>Actinomycetes</taxon>
        <taxon>Micrococcales</taxon>
        <taxon>Cellulomonadaceae</taxon>
        <taxon>Actinotalea</taxon>
    </lineage>
</organism>
<sequence length="359" mass="37698">MSLLEVRGVTKAFDRTPVLQGVDLDVPSGALAAVLGPSGCGKTTLLRVIAGFERASGGTVTVGDRLLAGPGRHVAPERRRVAVVPQEGALFPHLSVAGNVAYGLPRSAPRRDRRVAELLELVGLQGYEQRMPAELSGGQQQRVALARALAPDPVVILLDEPFSALDAGLRASVRADVRSALHASGATAVLVTHDQEEALSTADVVAVMRDGRVVQAGTPQEIYRTPHDIDVARFVGEAVIIPATVRDGVVWTTLGALPLAGAAADGVGMAVLRPEQVILVPEADGLPARVLDTVFYGHDANVMLEVRCPGDVLMPVMCRTQGDLPRSESVGVRIVGPVTWFPKRPYDVMPAGAQDAASA</sequence>
<evidence type="ECO:0000256" key="3">
    <source>
        <dbReference type="ARBA" id="ARBA00022496"/>
    </source>
</evidence>
<dbReference type="SUPFAM" id="SSF52540">
    <property type="entry name" value="P-loop containing nucleoside triphosphate hydrolases"/>
    <property type="match status" value="1"/>
</dbReference>
<dbReference type="GO" id="GO:0005524">
    <property type="term" value="F:ATP binding"/>
    <property type="evidence" value="ECO:0007669"/>
    <property type="project" value="UniProtKB-KW"/>
</dbReference>
<evidence type="ECO:0000256" key="2">
    <source>
        <dbReference type="ARBA" id="ARBA00022475"/>
    </source>
</evidence>
<dbReference type="RefSeq" id="WP_208054015.1">
    <property type="nucleotide sequence ID" value="NZ_JAGEMK010000001.1"/>
</dbReference>
<dbReference type="GO" id="GO:0015418">
    <property type="term" value="F:ABC-type quaternary ammonium compound transporting activity"/>
    <property type="evidence" value="ECO:0007669"/>
    <property type="project" value="UniProtKB-EC"/>
</dbReference>
<dbReference type="InterPro" id="IPR017871">
    <property type="entry name" value="ABC_transporter-like_CS"/>
</dbReference>
<dbReference type="InterPro" id="IPR027417">
    <property type="entry name" value="P-loop_NTPase"/>
</dbReference>
<dbReference type="GO" id="GO:0015408">
    <property type="term" value="F:ABC-type ferric iron transporter activity"/>
    <property type="evidence" value="ECO:0007669"/>
    <property type="project" value="InterPro"/>
</dbReference>
<gene>
    <name evidence="11" type="ORF">J4G33_00905</name>
</gene>
<dbReference type="CDD" id="cd03259">
    <property type="entry name" value="ABC_Carb_Solutes_like"/>
    <property type="match status" value="1"/>
</dbReference>
<keyword evidence="3" id="KW-0410">Iron transport</keyword>
<dbReference type="Gene3D" id="3.40.50.300">
    <property type="entry name" value="P-loop containing nucleotide triphosphate hydrolases"/>
    <property type="match status" value="1"/>
</dbReference>
<dbReference type="InterPro" id="IPR015853">
    <property type="entry name" value="ABC_transpr_FbpC"/>
</dbReference>
<keyword evidence="5 11" id="KW-0067">ATP-binding</keyword>
<evidence type="ECO:0000256" key="9">
    <source>
        <dbReference type="ARBA" id="ARBA00066388"/>
    </source>
</evidence>
<dbReference type="GO" id="GO:0016887">
    <property type="term" value="F:ATP hydrolysis activity"/>
    <property type="evidence" value="ECO:0007669"/>
    <property type="project" value="InterPro"/>
</dbReference>
<dbReference type="EMBL" id="JAGEMK010000001">
    <property type="protein sequence ID" value="MBO1750356.1"/>
    <property type="molecule type" value="Genomic_DNA"/>
</dbReference>
<dbReference type="EC" id="7.6.2.9" evidence="9"/>
<dbReference type="PROSITE" id="PS50893">
    <property type="entry name" value="ABC_TRANSPORTER_2"/>
    <property type="match status" value="1"/>
</dbReference>